<evidence type="ECO:0000259" key="5">
    <source>
        <dbReference type="Pfam" id="PF03968"/>
    </source>
</evidence>
<dbReference type="EMBL" id="JAHCVJ010000001">
    <property type="protein sequence ID" value="MBT0663271.1"/>
    <property type="molecule type" value="Genomic_DNA"/>
</dbReference>
<dbReference type="GO" id="GO:0017089">
    <property type="term" value="F:glycolipid transfer activity"/>
    <property type="evidence" value="ECO:0007669"/>
    <property type="project" value="TreeGrafter"/>
</dbReference>
<feature type="signal peptide" evidence="4">
    <location>
        <begin position="1"/>
        <end position="21"/>
    </location>
</feature>
<keyword evidence="7" id="KW-1185">Reference proteome</keyword>
<dbReference type="Proteomes" id="UP000811899">
    <property type="component" value="Unassembled WGS sequence"/>
</dbReference>
<dbReference type="GO" id="GO:0009279">
    <property type="term" value="C:cell outer membrane"/>
    <property type="evidence" value="ECO:0007669"/>
    <property type="project" value="TreeGrafter"/>
</dbReference>
<evidence type="ECO:0000256" key="1">
    <source>
        <dbReference type="ARBA" id="ARBA00022448"/>
    </source>
</evidence>
<sequence length="169" mass="17800">MFAVLSASLILAAFLVGTVQSAVVSPAQRSDLPIQIKSNELSSDGAGKVATFSGSVVARQGDVTIFCDRLVVHYGAKERDISKVEAQGNVRIVQGNRQGLAGRALFDNQAGTIVLEDNPRISQGSDTITGKVITFYLNEQKSVVTGGTDRRVEAEIKPKGAGIDVGTKP</sequence>
<proteinExistence type="predicted"/>
<dbReference type="InterPro" id="IPR052037">
    <property type="entry name" value="LPS_export_LptA"/>
</dbReference>
<keyword evidence="2 4" id="KW-0732">Signal</keyword>
<dbReference type="Gene3D" id="2.60.450.10">
    <property type="entry name" value="Lipopolysaccharide (LPS) transport protein A like domain"/>
    <property type="match status" value="1"/>
</dbReference>
<evidence type="ECO:0000256" key="2">
    <source>
        <dbReference type="ARBA" id="ARBA00022729"/>
    </source>
</evidence>
<accession>A0AAW4KXB8</accession>
<dbReference type="PANTHER" id="PTHR36504:SF1">
    <property type="entry name" value="LIPOPOLYSACCHARIDE EXPORT SYSTEM PROTEIN LPTA"/>
    <property type="match status" value="1"/>
</dbReference>
<comment type="caution">
    <text evidence="6">The sequence shown here is derived from an EMBL/GenBank/DDBJ whole genome shotgun (WGS) entry which is preliminary data.</text>
</comment>
<evidence type="ECO:0000256" key="4">
    <source>
        <dbReference type="SAM" id="SignalP"/>
    </source>
</evidence>
<evidence type="ECO:0000313" key="6">
    <source>
        <dbReference type="EMBL" id="MBT0663271.1"/>
    </source>
</evidence>
<organism evidence="6 7">
    <name type="scientific">Geoanaerobacter pelophilus</name>
    <dbReference type="NCBI Taxonomy" id="60036"/>
    <lineage>
        <taxon>Bacteria</taxon>
        <taxon>Pseudomonadati</taxon>
        <taxon>Thermodesulfobacteriota</taxon>
        <taxon>Desulfuromonadia</taxon>
        <taxon>Geobacterales</taxon>
        <taxon>Geobacteraceae</taxon>
        <taxon>Geoanaerobacter</taxon>
    </lineage>
</organism>
<dbReference type="InterPro" id="IPR005653">
    <property type="entry name" value="OstA-like_N"/>
</dbReference>
<evidence type="ECO:0000313" key="7">
    <source>
        <dbReference type="Proteomes" id="UP000811899"/>
    </source>
</evidence>
<feature type="domain" description="Organic solvent tolerance-like N-terminal" evidence="5">
    <location>
        <begin position="35"/>
        <end position="141"/>
    </location>
</feature>
<dbReference type="GO" id="GO:0015920">
    <property type="term" value="P:lipopolysaccharide transport"/>
    <property type="evidence" value="ECO:0007669"/>
    <property type="project" value="InterPro"/>
</dbReference>
<dbReference type="InterPro" id="IPR014340">
    <property type="entry name" value="LptA"/>
</dbReference>
<keyword evidence="1" id="KW-0813">Transport</keyword>
<dbReference type="PANTHER" id="PTHR36504">
    <property type="entry name" value="LIPOPOLYSACCHARIDE EXPORT SYSTEM PROTEIN LPTA"/>
    <property type="match status" value="1"/>
</dbReference>
<feature type="chain" id="PRO_5043811832" evidence="4">
    <location>
        <begin position="22"/>
        <end position="169"/>
    </location>
</feature>
<dbReference type="NCBIfam" id="TIGR03002">
    <property type="entry name" value="outer_YhbN_LptA"/>
    <property type="match status" value="1"/>
</dbReference>
<gene>
    <name evidence="6" type="primary">lptA</name>
    <name evidence="6" type="ORF">KI809_03065</name>
</gene>
<dbReference type="GO" id="GO:0030288">
    <property type="term" value="C:outer membrane-bounded periplasmic space"/>
    <property type="evidence" value="ECO:0007669"/>
    <property type="project" value="TreeGrafter"/>
</dbReference>
<dbReference type="AlphaFoldDB" id="A0AAW4KXB8"/>
<dbReference type="Pfam" id="PF03968">
    <property type="entry name" value="LptD_N"/>
    <property type="match status" value="1"/>
</dbReference>
<name>A0AAW4KXB8_9BACT</name>
<dbReference type="GO" id="GO:0001530">
    <property type="term" value="F:lipopolysaccharide binding"/>
    <property type="evidence" value="ECO:0007669"/>
    <property type="project" value="InterPro"/>
</dbReference>
<evidence type="ECO:0000256" key="3">
    <source>
        <dbReference type="ARBA" id="ARBA00022764"/>
    </source>
</evidence>
<protein>
    <submittedName>
        <fullName evidence="6">Lipopolysaccharide transport periplasmic protein LptA</fullName>
    </submittedName>
</protein>
<reference evidence="6 7" key="1">
    <citation type="submission" date="2021-05" db="EMBL/GenBank/DDBJ databases">
        <title>The draft genome of Geobacter pelophilus DSM 12255.</title>
        <authorList>
            <person name="Xu Z."/>
            <person name="Masuda Y."/>
            <person name="Itoh H."/>
            <person name="Senoo K."/>
        </authorList>
    </citation>
    <scope>NUCLEOTIDE SEQUENCE [LARGE SCALE GENOMIC DNA]</scope>
    <source>
        <strain evidence="6 7">DSM 12255</strain>
    </source>
</reference>
<keyword evidence="3" id="KW-0574">Periplasm</keyword>